<dbReference type="InterPro" id="IPR008932">
    <property type="entry name" value="Ribosomal_bL12_oligo"/>
</dbReference>
<keyword evidence="3 4" id="KW-0687">Ribonucleoprotein</keyword>
<dbReference type="PANTHER" id="PTHR45987:SF4">
    <property type="entry name" value="LARGE RIBOSOMAL SUBUNIT PROTEIN BL12M"/>
    <property type="match status" value="1"/>
</dbReference>
<dbReference type="Pfam" id="PF00542">
    <property type="entry name" value="Ribosomal_L12"/>
    <property type="match status" value="1"/>
</dbReference>
<evidence type="ECO:0000256" key="4">
    <source>
        <dbReference type="HAMAP-Rule" id="MF_00368"/>
    </source>
</evidence>
<dbReference type="GO" id="GO:0003729">
    <property type="term" value="F:mRNA binding"/>
    <property type="evidence" value="ECO:0007669"/>
    <property type="project" value="TreeGrafter"/>
</dbReference>
<dbReference type="GO" id="GO:0006412">
    <property type="term" value="P:translation"/>
    <property type="evidence" value="ECO:0007669"/>
    <property type="project" value="UniProtKB-UniRule"/>
</dbReference>
<keyword evidence="2 4" id="KW-0689">Ribosomal protein</keyword>
<comment type="subcellular location">
    <subcellularLocation>
        <location evidence="4">Plastid</location>
        <location evidence="4">Chloroplast</location>
    </subcellularLocation>
</comment>
<dbReference type="SUPFAM" id="SSF54736">
    <property type="entry name" value="ClpS-like"/>
    <property type="match status" value="1"/>
</dbReference>
<feature type="domain" description="Large ribosomal subunit protein bL12 oligomerization" evidence="6">
    <location>
        <begin position="4"/>
        <end position="46"/>
    </location>
</feature>
<dbReference type="EMBL" id="KX306821">
    <property type="protein sequence ID" value="AOC61435.1"/>
    <property type="molecule type" value="Genomic_DNA"/>
</dbReference>
<evidence type="ECO:0000313" key="7">
    <source>
        <dbReference type="EMBL" id="AOC61435.1"/>
    </source>
</evidence>
<name>A0A1B2RYN5_9CHLO</name>
<keyword evidence="7" id="KW-0934">Plastid</keyword>
<comment type="function">
    <text evidence="4">Forms part of the ribosomal stalk which helps the ribosome interact with GTP-bound translation factors. Is thus essential for accurate translation.</text>
</comment>
<evidence type="ECO:0000256" key="1">
    <source>
        <dbReference type="ARBA" id="ARBA00007197"/>
    </source>
</evidence>
<geneLocation type="chloroplast" evidence="7"/>
<dbReference type="CDD" id="cd00387">
    <property type="entry name" value="Ribosomal_L7_L12"/>
    <property type="match status" value="1"/>
</dbReference>
<dbReference type="InterPro" id="IPR014719">
    <property type="entry name" value="Ribosomal_bL12_C/ClpS-like"/>
</dbReference>
<dbReference type="GO" id="GO:0003735">
    <property type="term" value="F:structural constituent of ribosome"/>
    <property type="evidence" value="ECO:0007669"/>
    <property type="project" value="InterPro"/>
</dbReference>
<evidence type="ECO:0000256" key="2">
    <source>
        <dbReference type="ARBA" id="ARBA00022980"/>
    </source>
</evidence>
<reference evidence="7" key="1">
    <citation type="journal article" date="2016" name="Genome Biol. Evol.">
        <title>Mitochondrion-to-Chloroplast DNA Transfers and Intragenomic Proliferation of Chloroplast Group II Introns in Gloeotilopsis Green Algae (Ulotrichales, Ulvophyceae).</title>
        <authorList>
            <person name="Turmel M."/>
            <person name="Otis C."/>
            <person name="Lemieux C."/>
        </authorList>
    </citation>
    <scope>NUCLEOTIDE SEQUENCE</scope>
</reference>
<dbReference type="InterPro" id="IPR013823">
    <property type="entry name" value="Ribosomal_bL12_C"/>
</dbReference>
<dbReference type="Gene3D" id="1.20.5.710">
    <property type="entry name" value="Single helix bin"/>
    <property type="match status" value="1"/>
</dbReference>
<sequence>MTTTVDQIIEQLKTLTLIESSELVKKIEETFGVDSSAPVGGAVIMGTGQETASQEVVEEKTTFDVLVKDIAADKRVAVLKVIRKLTSLGLAEAKEFTVSLPKALKEGISKEEAEEAKKELELAGATVDIV</sequence>
<keyword evidence="7" id="KW-0150">Chloroplast</keyword>
<proteinExistence type="inferred from homology"/>
<dbReference type="NCBIfam" id="TIGR00855">
    <property type="entry name" value="L12"/>
    <property type="match status" value="1"/>
</dbReference>
<dbReference type="InterPro" id="IPR000206">
    <property type="entry name" value="Ribosomal_bL12"/>
</dbReference>
<gene>
    <name evidence="4 7" type="primary">rpl12</name>
</gene>
<dbReference type="HAMAP" id="MF_00368">
    <property type="entry name" value="Ribosomal_bL12"/>
    <property type="match status" value="1"/>
</dbReference>
<accession>A0A1B2RYN5</accession>
<dbReference type="Pfam" id="PF16320">
    <property type="entry name" value="Ribosomal_L12_N"/>
    <property type="match status" value="1"/>
</dbReference>
<dbReference type="AlphaFoldDB" id="A0A1B2RYN5"/>
<dbReference type="Gene3D" id="3.30.1390.10">
    <property type="match status" value="1"/>
</dbReference>
<evidence type="ECO:0000256" key="3">
    <source>
        <dbReference type="ARBA" id="ARBA00023274"/>
    </source>
</evidence>
<feature type="domain" description="Large ribosomal subunit protein bL12 C-terminal" evidence="5">
    <location>
        <begin position="63"/>
        <end position="129"/>
    </location>
</feature>
<dbReference type="GO" id="GO:0022625">
    <property type="term" value="C:cytosolic large ribosomal subunit"/>
    <property type="evidence" value="ECO:0007669"/>
    <property type="project" value="TreeGrafter"/>
</dbReference>
<dbReference type="GO" id="GO:0009507">
    <property type="term" value="C:chloroplast"/>
    <property type="evidence" value="ECO:0007669"/>
    <property type="project" value="UniProtKB-SubCell"/>
</dbReference>
<dbReference type="FunFam" id="3.30.1390.10:FF:000001">
    <property type="entry name" value="50S ribosomal protein L7/L12"/>
    <property type="match status" value="1"/>
</dbReference>
<evidence type="ECO:0000259" key="6">
    <source>
        <dbReference type="Pfam" id="PF16320"/>
    </source>
</evidence>
<organism evidence="7">
    <name type="scientific">Rhexinema sarcinoideum</name>
    <dbReference type="NCBI Taxonomy" id="43261"/>
    <lineage>
        <taxon>Eukaryota</taxon>
        <taxon>Viridiplantae</taxon>
        <taxon>Chlorophyta</taxon>
        <taxon>core chlorophytes</taxon>
        <taxon>Ulvophyceae</taxon>
        <taxon>OUU clade</taxon>
        <taxon>Ulotrichales</taxon>
        <taxon>Helicodictyaceae</taxon>
        <taxon>Rhexinema</taxon>
    </lineage>
</organism>
<comment type="similarity">
    <text evidence="1 4">Belongs to the bacterial ribosomal protein bL12 family.</text>
</comment>
<protein>
    <recommendedName>
        <fullName evidence="4">Large ribosomal subunit protein bL12c</fullName>
    </recommendedName>
</protein>
<evidence type="ECO:0000259" key="5">
    <source>
        <dbReference type="Pfam" id="PF00542"/>
    </source>
</evidence>
<dbReference type="SUPFAM" id="SSF48300">
    <property type="entry name" value="Ribosomal protein L7/12, oligomerisation (N-terminal) domain"/>
    <property type="match status" value="1"/>
</dbReference>
<dbReference type="InterPro" id="IPR036235">
    <property type="entry name" value="Ribosomal_bL12_oligo_N_sf"/>
</dbReference>
<dbReference type="PANTHER" id="PTHR45987">
    <property type="entry name" value="39S RIBOSOMAL PROTEIN L12"/>
    <property type="match status" value="1"/>
</dbReference>
<comment type="subunit">
    <text evidence="4">Homodimer. Part of the ribosomal stalk of the 50S ribosomal subunit. Forms a multimeric L10(L12)X complex, where L10 forms an elongated spine to which 2 to 4 L12 dimers bind in a sequential fashion. Binds GTP-bound translation factors.</text>
</comment>